<evidence type="ECO:0000313" key="16">
    <source>
        <dbReference type="EMBL" id="MBB3168312.1"/>
    </source>
</evidence>
<dbReference type="EC" id="2.3.2.6" evidence="10 15"/>
<evidence type="ECO:0000256" key="12">
    <source>
        <dbReference type="ARBA" id="ARBA00077136"/>
    </source>
</evidence>
<keyword evidence="4 15" id="KW-0012">Acyltransferase</keyword>
<dbReference type="GO" id="GO:0005737">
    <property type="term" value="C:cytoplasm"/>
    <property type="evidence" value="ECO:0007669"/>
    <property type="project" value="UniProtKB-SubCell"/>
</dbReference>
<evidence type="ECO:0000256" key="9">
    <source>
        <dbReference type="ARBA" id="ARBA00061535"/>
    </source>
</evidence>
<comment type="catalytic activity">
    <reaction evidence="7 15">
        <text>N-terminal L-lysyl-[protein] + L-leucyl-tRNA(Leu) = N-terminal L-leucyl-L-lysyl-[protein] + tRNA(Leu) + H(+)</text>
        <dbReference type="Rhea" id="RHEA:12340"/>
        <dbReference type="Rhea" id="RHEA-COMP:9613"/>
        <dbReference type="Rhea" id="RHEA-COMP:9622"/>
        <dbReference type="Rhea" id="RHEA-COMP:12670"/>
        <dbReference type="Rhea" id="RHEA-COMP:12671"/>
        <dbReference type="ChEBI" id="CHEBI:15378"/>
        <dbReference type="ChEBI" id="CHEBI:65249"/>
        <dbReference type="ChEBI" id="CHEBI:78442"/>
        <dbReference type="ChEBI" id="CHEBI:78494"/>
        <dbReference type="ChEBI" id="CHEBI:133043"/>
        <dbReference type="EC" id="2.3.2.6"/>
    </reaction>
</comment>
<evidence type="ECO:0000256" key="8">
    <source>
        <dbReference type="ARBA" id="ARBA00054043"/>
    </source>
</evidence>
<evidence type="ECO:0000256" key="6">
    <source>
        <dbReference type="ARBA" id="ARBA00050652"/>
    </source>
</evidence>
<proteinExistence type="inferred from homology"/>
<dbReference type="GO" id="GO:0008914">
    <property type="term" value="F:leucyl-tRNA--protein transferase activity"/>
    <property type="evidence" value="ECO:0007669"/>
    <property type="project" value="UniProtKB-UniRule"/>
</dbReference>
<dbReference type="SUPFAM" id="SSF55729">
    <property type="entry name" value="Acyl-CoA N-acyltransferases (Nat)"/>
    <property type="match status" value="1"/>
</dbReference>
<dbReference type="Gene3D" id="3.30.70.3550">
    <property type="entry name" value="Leucyl/phenylalanyl-tRNA-protein transferase, N-terminal domain"/>
    <property type="match status" value="1"/>
</dbReference>
<dbReference type="PANTHER" id="PTHR30098">
    <property type="entry name" value="LEUCYL/PHENYLALANYL-TRNA--PROTEIN TRANSFERASE"/>
    <property type="match status" value="1"/>
</dbReference>
<keyword evidence="3 15" id="KW-0808">Transferase</keyword>
<accession>A0A839UKD9</accession>
<dbReference type="NCBIfam" id="TIGR00667">
    <property type="entry name" value="aat"/>
    <property type="match status" value="1"/>
</dbReference>
<evidence type="ECO:0000256" key="13">
    <source>
        <dbReference type="ARBA" id="ARBA00077165"/>
    </source>
</evidence>
<dbReference type="InterPro" id="IPR042221">
    <property type="entry name" value="Leu/Phe-tRNA_Trfase_N"/>
</dbReference>
<evidence type="ECO:0000256" key="11">
    <source>
        <dbReference type="ARBA" id="ARBA00074372"/>
    </source>
</evidence>
<protein>
    <recommendedName>
        <fullName evidence="11 15">Leucyl/phenylalanyl-tRNA--protein transferase</fullName>
        <ecNumber evidence="10 15">2.3.2.6</ecNumber>
    </recommendedName>
    <alternativeName>
        <fullName evidence="12 15">L/F-transferase</fullName>
    </alternativeName>
    <alternativeName>
        <fullName evidence="13 15">Leucyltransferase</fullName>
    </alternativeName>
    <alternativeName>
        <fullName evidence="14 15">Phenyalanyltransferase</fullName>
    </alternativeName>
</protein>
<evidence type="ECO:0000256" key="2">
    <source>
        <dbReference type="ARBA" id="ARBA00022490"/>
    </source>
</evidence>
<dbReference type="InterPro" id="IPR004616">
    <property type="entry name" value="Leu/Phe-tRNA_Trfase"/>
</dbReference>
<sequence>MIPWLSSDIPHFPSTQHALDDPNGLLAAGGSLSPEWLLCAYRQGIFPWFDEEGLILWWSPAPRMVLIPEKIHLSRSLRKTIRRGQFTIRFDTAFEEVIAQCANLRKADGTWILPSMQSAYCVMHQLGYAHSVEVWEQDSLVGGLYGLCIGSQFFGESMFSTKPNASKVALIALAKHADFWGIRAIDCQMHTDHLASMGAQLFDRPEFEAMLKGCDCPSAADWRFRPELMHV</sequence>
<evidence type="ECO:0000256" key="5">
    <source>
        <dbReference type="ARBA" id="ARBA00050607"/>
    </source>
</evidence>
<dbReference type="PANTHER" id="PTHR30098:SF2">
    <property type="entry name" value="LEUCYL_PHENYLALANYL-TRNA--PROTEIN TRANSFERASE"/>
    <property type="match status" value="1"/>
</dbReference>
<dbReference type="Proteomes" id="UP000559987">
    <property type="component" value="Unassembled WGS sequence"/>
</dbReference>
<comment type="catalytic activity">
    <reaction evidence="6 15">
        <text>N-terminal L-arginyl-[protein] + L-leucyl-tRNA(Leu) = N-terminal L-leucyl-L-arginyl-[protein] + tRNA(Leu) + H(+)</text>
        <dbReference type="Rhea" id="RHEA:50416"/>
        <dbReference type="Rhea" id="RHEA-COMP:9613"/>
        <dbReference type="Rhea" id="RHEA-COMP:9622"/>
        <dbReference type="Rhea" id="RHEA-COMP:12672"/>
        <dbReference type="Rhea" id="RHEA-COMP:12673"/>
        <dbReference type="ChEBI" id="CHEBI:15378"/>
        <dbReference type="ChEBI" id="CHEBI:64719"/>
        <dbReference type="ChEBI" id="CHEBI:78442"/>
        <dbReference type="ChEBI" id="CHEBI:78494"/>
        <dbReference type="ChEBI" id="CHEBI:133044"/>
        <dbReference type="EC" id="2.3.2.6"/>
    </reaction>
</comment>
<dbReference type="GO" id="GO:0030163">
    <property type="term" value="P:protein catabolic process"/>
    <property type="evidence" value="ECO:0007669"/>
    <property type="project" value="UniProtKB-UniRule"/>
</dbReference>
<evidence type="ECO:0000256" key="4">
    <source>
        <dbReference type="ARBA" id="ARBA00023315"/>
    </source>
</evidence>
<keyword evidence="2 15" id="KW-0963">Cytoplasm</keyword>
<evidence type="ECO:0000256" key="7">
    <source>
        <dbReference type="ARBA" id="ARBA00051538"/>
    </source>
</evidence>
<comment type="similarity">
    <text evidence="9 15">Belongs to the L/F-transferase family.</text>
</comment>
<name>A0A839UKD9_9GAMM</name>
<organism evidence="16 17">
    <name type="scientific">Simiduia aestuariiviva</name>
    <dbReference type="NCBI Taxonomy" id="1510459"/>
    <lineage>
        <taxon>Bacteria</taxon>
        <taxon>Pseudomonadati</taxon>
        <taxon>Pseudomonadota</taxon>
        <taxon>Gammaproteobacteria</taxon>
        <taxon>Cellvibrionales</taxon>
        <taxon>Cellvibrionaceae</taxon>
        <taxon>Simiduia</taxon>
    </lineage>
</organism>
<evidence type="ECO:0000256" key="10">
    <source>
        <dbReference type="ARBA" id="ARBA00066767"/>
    </source>
</evidence>
<dbReference type="InterPro" id="IPR042203">
    <property type="entry name" value="Leu/Phe-tRNA_Trfase_C"/>
</dbReference>
<dbReference type="EMBL" id="JACHXZ010000002">
    <property type="protein sequence ID" value="MBB3168312.1"/>
    <property type="molecule type" value="Genomic_DNA"/>
</dbReference>
<keyword evidence="17" id="KW-1185">Reference proteome</keyword>
<gene>
    <name evidence="15" type="primary">aat</name>
    <name evidence="16" type="ORF">FHS30_001496</name>
</gene>
<dbReference type="Pfam" id="PF03588">
    <property type="entry name" value="Leu_Phe_trans"/>
    <property type="match status" value="1"/>
</dbReference>
<evidence type="ECO:0000256" key="1">
    <source>
        <dbReference type="ARBA" id="ARBA00004496"/>
    </source>
</evidence>
<comment type="function">
    <text evidence="8 15">Functions in the N-end rule pathway of protein degradation where it conjugates Leu, Phe and, less efficiently, Met from aminoacyl-tRNAs to the N-termini of proteins containing an N-terminal arginine or lysine.</text>
</comment>
<evidence type="ECO:0000313" key="17">
    <source>
        <dbReference type="Proteomes" id="UP000559987"/>
    </source>
</evidence>
<evidence type="ECO:0000256" key="3">
    <source>
        <dbReference type="ARBA" id="ARBA00022679"/>
    </source>
</evidence>
<comment type="catalytic activity">
    <reaction evidence="5 15">
        <text>L-phenylalanyl-tRNA(Phe) + an N-terminal L-alpha-aminoacyl-[protein] = an N-terminal L-phenylalanyl-L-alpha-aminoacyl-[protein] + tRNA(Phe)</text>
        <dbReference type="Rhea" id="RHEA:43632"/>
        <dbReference type="Rhea" id="RHEA-COMP:9668"/>
        <dbReference type="Rhea" id="RHEA-COMP:9699"/>
        <dbReference type="Rhea" id="RHEA-COMP:10636"/>
        <dbReference type="Rhea" id="RHEA-COMP:10637"/>
        <dbReference type="ChEBI" id="CHEBI:78442"/>
        <dbReference type="ChEBI" id="CHEBI:78531"/>
        <dbReference type="ChEBI" id="CHEBI:78597"/>
        <dbReference type="ChEBI" id="CHEBI:83561"/>
        <dbReference type="EC" id="2.3.2.6"/>
    </reaction>
</comment>
<dbReference type="AlphaFoldDB" id="A0A839UKD9"/>
<dbReference type="InterPro" id="IPR016181">
    <property type="entry name" value="Acyl_CoA_acyltransferase"/>
</dbReference>
<comment type="caution">
    <text evidence="16">The sequence shown here is derived from an EMBL/GenBank/DDBJ whole genome shotgun (WGS) entry which is preliminary data.</text>
</comment>
<dbReference type="Gene3D" id="3.40.630.70">
    <property type="entry name" value="Leucyl/phenylalanyl-tRNA-protein transferase, C-terminal domain"/>
    <property type="match status" value="1"/>
</dbReference>
<dbReference type="FunFam" id="3.30.70.3550:FF:000001">
    <property type="entry name" value="Leucyl/phenylalanyl-tRNA--protein transferase"/>
    <property type="match status" value="1"/>
</dbReference>
<comment type="subcellular location">
    <subcellularLocation>
        <location evidence="1 15">Cytoplasm</location>
    </subcellularLocation>
</comment>
<evidence type="ECO:0000256" key="15">
    <source>
        <dbReference type="HAMAP-Rule" id="MF_00688"/>
    </source>
</evidence>
<evidence type="ECO:0000256" key="14">
    <source>
        <dbReference type="ARBA" id="ARBA00083640"/>
    </source>
</evidence>
<dbReference type="HAMAP" id="MF_00688">
    <property type="entry name" value="Leu_Phe_trans"/>
    <property type="match status" value="1"/>
</dbReference>
<dbReference type="RefSeq" id="WP_183909803.1">
    <property type="nucleotide sequence ID" value="NZ_JACHXZ010000002.1"/>
</dbReference>
<reference evidence="16 17" key="1">
    <citation type="submission" date="2020-08" db="EMBL/GenBank/DDBJ databases">
        <title>Genomic Encyclopedia of Type Strains, Phase III (KMG-III): the genomes of soil and plant-associated and newly described type strains.</title>
        <authorList>
            <person name="Whitman W."/>
        </authorList>
    </citation>
    <scope>NUCLEOTIDE SEQUENCE [LARGE SCALE GENOMIC DNA]</scope>
    <source>
        <strain evidence="16 17">CECT 8571</strain>
    </source>
</reference>